<dbReference type="Gene3D" id="3.30.300.160">
    <property type="entry name" value="Type II secretion system, protein E, N-terminal domain"/>
    <property type="match status" value="1"/>
</dbReference>
<dbReference type="Gene3D" id="3.30.450.90">
    <property type="match status" value="1"/>
</dbReference>
<dbReference type="RefSeq" id="WP_064219177.1">
    <property type="nucleotide sequence ID" value="NZ_LVXZ01000104.1"/>
</dbReference>
<dbReference type="PANTHER" id="PTHR30258:SF29">
    <property type="entry name" value="MSHA PILUS ASSEMBLY ATPASE MSHE"/>
    <property type="match status" value="1"/>
</dbReference>
<dbReference type="AlphaFoldDB" id="A0A179BII3"/>
<dbReference type="FunFam" id="3.30.450.90:FF:000001">
    <property type="entry name" value="Type II secretion system ATPase GspE"/>
    <property type="match status" value="1"/>
</dbReference>
<evidence type="ECO:0000313" key="5">
    <source>
        <dbReference type="EMBL" id="OAP91085.1"/>
    </source>
</evidence>
<dbReference type="Gene3D" id="3.40.50.300">
    <property type="entry name" value="P-loop containing nucleotide triphosphate hydrolases"/>
    <property type="match status" value="1"/>
</dbReference>
<keyword evidence="3" id="KW-0067">ATP-binding</keyword>
<dbReference type="Pfam" id="PF00437">
    <property type="entry name" value="T2SSE"/>
    <property type="match status" value="1"/>
</dbReference>
<keyword evidence="6" id="KW-1185">Reference proteome</keyword>
<accession>A0A179BII3</accession>
<dbReference type="SMART" id="SM00382">
    <property type="entry name" value="AAA"/>
    <property type="match status" value="1"/>
</dbReference>
<comment type="similarity">
    <text evidence="1">Belongs to the GSP E family.</text>
</comment>
<dbReference type="InterPro" id="IPR007831">
    <property type="entry name" value="T2SS_GspE_N"/>
</dbReference>
<name>A0A179BII3_ACIFR</name>
<dbReference type="Proteomes" id="UP000078302">
    <property type="component" value="Unassembled WGS sequence"/>
</dbReference>
<evidence type="ECO:0000313" key="6">
    <source>
        <dbReference type="Proteomes" id="UP000078302"/>
    </source>
</evidence>
<protein>
    <recommendedName>
        <fullName evidence="4">Bacterial type II secretion system protein E domain-containing protein</fullName>
    </recommendedName>
</protein>
<evidence type="ECO:0000256" key="3">
    <source>
        <dbReference type="ARBA" id="ARBA00022840"/>
    </source>
</evidence>
<dbReference type="GO" id="GO:0005886">
    <property type="term" value="C:plasma membrane"/>
    <property type="evidence" value="ECO:0007669"/>
    <property type="project" value="TreeGrafter"/>
</dbReference>
<dbReference type="InterPro" id="IPR037257">
    <property type="entry name" value="T2SS_E_N_sf"/>
</dbReference>
<dbReference type="Pfam" id="PF05157">
    <property type="entry name" value="MshEN"/>
    <property type="match status" value="1"/>
</dbReference>
<dbReference type="PROSITE" id="PS00662">
    <property type="entry name" value="T2SP_E"/>
    <property type="match status" value="1"/>
</dbReference>
<keyword evidence="2" id="KW-0547">Nucleotide-binding</keyword>
<dbReference type="GO" id="GO:0016887">
    <property type="term" value="F:ATP hydrolysis activity"/>
    <property type="evidence" value="ECO:0007669"/>
    <property type="project" value="TreeGrafter"/>
</dbReference>
<dbReference type="InterPro" id="IPR027417">
    <property type="entry name" value="P-loop_NTPase"/>
</dbReference>
<dbReference type="OrthoDB" id="5289285at2"/>
<organism evidence="5 6">
    <name type="scientific">Acidithiobacillus ferrooxidans</name>
    <name type="common">Thiobacillus ferrooxidans</name>
    <dbReference type="NCBI Taxonomy" id="920"/>
    <lineage>
        <taxon>Bacteria</taxon>
        <taxon>Pseudomonadati</taxon>
        <taxon>Pseudomonadota</taxon>
        <taxon>Acidithiobacillia</taxon>
        <taxon>Acidithiobacillales</taxon>
        <taxon>Acidithiobacillaceae</taxon>
        <taxon>Acidithiobacillus</taxon>
    </lineage>
</organism>
<comment type="caution">
    <text evidence="5">The sequence shown here is derived from an EMBL/GenBank/DDBJ whole genome shotgun (WGS) entry which is preliminary data.</text>
</comment>
<evidence type="ECO:0000256" key="1">
    <source>
        <dbReference type="ARBA" id="ARBA00006611"/>
    </source>
</evidence>
<evidence type="ECO:0000256" key="2">
    <source>
        <dbReference type="ARBA" id="ARBA00022741"/>
    </source>
</evidence>
<evidence type="ECO:0000259" key="4">
    <source>
        <dbReference type="PROSITE" id="PS00662"/>
    </source>
</evidence>
<sequence length="569" mass="63139">MASRLQKIRLGDLLIQNGIITAEQLDMTLIQQRRSGRKLGQELIAQHLVTEESLLTFLASQLHLERIDLSQQALDPQLVLRLPESLARRYRAIPVQDRGEHYVVGMADPTDLPALDAISRAMGKPVEMALISESQLLHILPQLYGAVSKSAELREALGDTVTTTTSAPPPILESSAEDAPIVRLLNAVFTDAARLRASDIHFEPEESGLRVRLRVDGVLREHLRVDGRLMPLIASKLKVMANLDIAERRLPQDGRMHLELEGKAYDVRMATMPVQDGESVVLRLLDQQTALLHFNELGMPRNIEISLQNIMHRPHGLFLVTGPTGSGKSTTLYAALNEINTIERKIFTVEDPVEYRLQGISQVQVHPRIGLDFARVLRTILRQDPDVIMVGEIRDHETAEIAARAALTGHLVLATLHTNDAVGAFPRLQELEVESFLIGSAVLGVMAQRLVRRICPSCKTEDKEVSPAERAAFADRLGVPPDFVTFSCGKGCNTCNFTGYRGRQPVFELIRMDPLLRAAILGNSRAALLEAANRQQQFTLLREEAMRLVWEGITTLAEMARVTSDAAED</sequence>
<gene>
    <name evidence="5" type="ORF">A4H96_08400</name>
</gene>
<dbReference type="PANTHER" id="PTHR30258">
    <property type="entry name" value="TYPE II SECRETION SYSTEM PROTEIN GSPE-RELATED"/>
    <property type="match status" value="1"/>
</dbReference>
<dbReference type="InterPro" id="IPR001482">
    <property type="entry name" value="T2SS/T4SS_dom"/>
</dbReference>
<dbReference type="InterPro" id="IPR003593">
    <property type="entry name" value="AAA+_ATPase"/>
</dbReference>
<dbReference type="EMBL" id="LVXZ01000104">
    <property type="protein sequence ID" value="OAP91085.1"/>
    <property type="molecule type" value="Genomic_DNA"/>
</dbReference>
<dbReference type="FunFam" id="3.40.50.300:FF:000398">
    <property type="entry name" value="Type IV pilus assembly ATPase PilB"/>
    <property type="match status" value="1"/>
</dbReference>
<dbReference type="SUPFAM" id="SSF52540">
    <property type="entry name" value="P-loop containing nucleoside triphosphate hydrolases"/>
    <property type="match status" value="1"/>
</dbReference>
<reference evidence="5 6" key="1">
    <citation type="submission" date="2016-04" db="EMBL/GenBank/DDBJ databases">
        <title>Acidithiobacillus ferrooxidans genome sequencing and assembly.</title>
        <authorList>
            <person name="Zhou Z."/>
        </authorList>
    </citation>
    <scope>NUCLEOTIDE SEQUENCE [LARGE SCALE GENOMIC DNA]</scope>
    <source>
        <strain evidence="5 6">BY0502</strain>
    </source>
</reference>
<feature type="domain" description="Bacterial type II secretion system protein E" evidence="4">
    <location>
        <begin position="381"/>
        <end position="395"/>
    </location>
</feature>
<dbReference type="SUPFAM" id="SSF160246">
    <property type="entry name" value="EspE N-terminal domain-like"/>
    <property type="match status" value="1"/>
</dbReference>
<dbReference type="GO" id="GO:0005524">
    <property type="term" value="F:ATP binding"/>
    <property type="evidence" value="ECO:0007669"/>
    <property type="project" value="UniProtKB-KW"/>
</dbReference>
<proteinExistence type="inferred from homology"/>
<dbReference type="CDD" id="cd01129">
    <property type="entry name" value="PulE-GspE-like"/>
    <property type="match status" value="1"/>
</dbReference>